<feature type="chain" id="PRO_5030525658" evidence="1">
    <location>
        <begin position="27"/>
        <end position="250"/>
    </location>
</feature>
<keyword evidence="1" id="KW-0732">Signal</keyword>
<gene>
    <name evidence="2" type="ORF">H2O73_02335</name>
</gene>
<reference evidence="2 3" key="1">
    <citation type="submission" date="2020-07" db="EMBL/GenBank/DDBJ databases">
        <title>Vibrio marinisediminis sp. nov., isolated from marine sediment.</title>
        <authorList>
            <person name="Ji X."/>
        </authorList>
    </citation>
    <scope>NUCLEOTIDE SEQUENCE [LARGE SCALE GENOMIC DNA]</scope>
    <source>
        <strain evidence="2 3">404</strain>
    </source>
</reference>
<dbReference type="Proteomes" id="UP000571701">
    <property type="component" value="Unassembled WGS sequence"/>
</dbReference>
<sequence>MKTAIRDLNTLALCISAALTTTAVLAHPKEHLVADSNIDIVASFDVVHAKVVKKNNHLIFQTAVRDSIGDVKPQAIGQLGGAEVFSYVWPTTLNSADIGFDSDKGIVALVVTSHPDFDDTPKYDENGDGDLANDGALWHSHWVVLTEDEQCPAGLKVRDIPEGTTAKVPKTWPELPIYIDSPAYTPKFTSKELRVEVPKSDIGLNDAFNFDALTAVLKVNESIHAPLLCVTGVYDIASGDLSLPGKVSTR</sequence>
<keyword evidence="3" id="KW-1185">Reference proteome</keyword>
<evidence type="ECO:0000256" key="1">
    <source>
        <dbReference type="SAM" id="SignalP"/>
    </source>
</evidence>
<dbReference type="AlphaFoldDB" id="A0A7W2ISI8"/>
<comment type="caution">
    <text evidence="2">The sequence shown here is derived from an EMBL/GenBank/DDBJ whole genome shotgun (WGS) entry which is preliminary data.</text>
</comment>
<dbReference type="RefSeq" id="WP_182106123.1">
    <property type="nucleotide sequence ID" value="NZ_JACFYF010000001.1"/>
</dbReference>
<evidence type="ECO:0000313" key="2">
    <source>
        <dbReference type="EMBL" id="MBA5761167.1"/>
    </source>
</evidence>
<evidence type="ECO:0000313" key="3">
    <source>
        <dbReference type="Proteomes" id="UP000571701"/>
    </source>
</evidence>
<accession>A0A7W2ISI8</accession>
<dbReference type="EMBL" id="JACFYF010000001">
    <property type="protein sequence ID" value="MBA5761167.1"/>
    <property type="molecule type" value="Genomic_DNA"/>
</dbReference>
<feature type="signal peptide" evidence="1">
    <location>
        <begin position="1"/>
        <end position="26"/>
    </location>
</feature>
<name>A0A7W2ISI8_9VIBR</name>
<organism evidence="2 3">
    <name type="scientific">Vibrio marinisediminis</name>
    <dbReference type="NCBI Taxonomy" id="2758441"/>
    <lineage>
        <taxon>Bacteria</taxon>
        <taxon>Pseudomonadati</taxon>
        <taxon>Pseudomonadota</taxon>
        <taxon>Gammaproteobacteria</taxon>
        <taxon>Vibrionales</taxon>
        <taxon>Vibrionaceae</taxon>
        <taxon>Vibrio</taxon>
    </lineage>
</organism>
<proteinExistence type="predicted"/>
<protein>
    <submittedName>
        <fullName evidence="2">Uncharacterized protein</fullName>
    </submittedName>
</protein>